<evidence type="ECO:0000259" key="3">
    <source>
        <dbReference type="Pfam" id="PF01555"/>
    </source>
</evidence>
<accession>A0A1G6N705</accession>
<keyword evidence="2" id="KW-0808">Transferase</keyword>
<dbReference type="InterPro" id="IPR029063">
    <property type="entry name" value="SAM-dependent_MTases_sf"/>
</dbReference>
<dbReference type="SUPFAM" id="SSF53335">
    <property type="entry name" value="S-adenosyl-L-methionine-dependent methyltransferases"/>
    <property type="match status" value="2"/>
</dbReference>
<reference evidence="4 5" key="1">
    <citation type="submission" date="2016-09" db="EMBL/GenBank/DDBJ databases">
        <authorList>
            <person name="Capua I."/>
            <person name="De Benedictis P."/>
            <person name="Joannis T."/>
            <person name="Lombin L.H."/>
            <person name="Cattoli G."/>
        </authorList>
    </citation>
    <scope>NUCLEOTIDE SEQUENCE [LARGE SCALE GENOMIC DNA]</scope>
    <source>
        <strain evidence="4 5">A7P-90m</strain>
    </source>
</reference>
<organism evidence="4 5">
    <name type="scientific">Williamwhitmania taraxaci</name>
    <dbReference type="NCBI Taxonomy" id="1640674"/>
    <lineage>
        <taxon>Bacteria</taxon>
        <taxon>Pseudomonadati</taxon>
        <taxon>Bacteroidota</taxon>
        <taxon>Bacteroidia</taxon>
        <taxon>Bacteroidales</taxon>
        <taxon>Williamwhitmaniaceae</taxon>
        <taxon>Williamwhitmania</taxon>
    </lineage>
</organism>
<evidence type="ECO:0000313" key="4">
    <source>
        <dbReference type="EMBL" id="SDC63177.1"/>
    </source>
</evidence>
<evidence type="ECO:0000256" key="2">
    <source>
        <dbReference type="ARBA" id="ARBA00022679"/>
    </source>
</evidence>
<keyword evidence="1 4" id="KW-0489">Methyltransferase</keyword>
<dbReference type="Gene3D" id="3.40.50.150">
    <property type="entry name" value="Vaccinia Virus protein VP39"/>
    <property type="match status" value="2"/>
</dbReference>
<proteinExistence type="predicted"/>
<keyword evidence="5" id="KW-1185">Reference proteome</keyword>
<evidence type="ECO:0000313" key="5">
    <source>
        <dbReference type="Proteomes" id="UP000199452"/>
    </source>
</evidence>
<dbReference type="GO" id="GO:0008170">
    <property type="term" value="F:N-methyltransferase activity"/>
    <property type="evidence" value="ECO:0007669"/>
    <property type="project" value="InterPro"/>
</dbReference>
<dbReference type="Proteomes" id="UP000199452">
    <property type="component" value="Unassembled WGS sequence"/>
</dbReference>
<dbReference type="InterPro" id="IPR002941">
    <property type="entry name" value="DNA_methylase_N4/N6"/>
</dbReference>
<dbReference type="GO" id="GO:0032259">
    <property type="term" value="P:methylation"/>
    <property type="evidence" value="ECO:0007669"/>
    <property type="project" value="UniProtKB-KW"/>
</dbReference>
<dbReference type="EMBL" id="FMYP01000041">
    <property type="protein sequence ID" value="SDC63177.1"/>
    <property type="molecule type" value="Genomic_DNA"/>
</dbReference>
<name>A0A1G6N705_9BACT</name>
<protein>
    <submittedName>
        <fullName evidence="4">DNA methylase</fullName>
    </submittedName>
</protein>
<evidence type="ECO:0000256" key="1">
    <source>
        <dbReference type="ARBA" id="ARBA00022603"/>
    </source>
</evidence>
<gene>
    <name evidence="4" type="ORF">SAMN05216323_10414</name>
</gene>
<sequence length="415" mass="46115">MEKKSSFIHQIEEFRQSNVLIADSISIGNQAIVRYTGEFWTAKQRQANALHEISYRACFKPQLPRFFIEHLTQPGDKVYDPFSGRGTTALEAALMGRVPVANDINPLSAMMAAPRLLPPMVEEVKQRLSEIDLSPSNSTEIDLTMFYHTDTFRELLNLRSYLIGKDGNGSLDSTDRWIRMVATNRLTGHSTNFFSGYTFPPNQAVSANRQRLINQKREQVPPYKNVKEIIVKKTKDLLKGIAEKERSTLFGIAAQAQFVTGPADSTKAISADSVALTITSPPFLDIVQYSDDNWLRCWFNGIDADAVASGITMSKKVEDWCIVMQGVFDELFRITKPGGYVAFEVGEVKNGKIKLDEAVVPLGIGAGFICEVIVINAQEFTKTANIWGVSNNSKGTNTNRIVVFRKNTATKLGGS</sequence>
<dbReference type="OrthoDB" id="9800801at2"/>
<dbReference type="Pfam" id="PF01555">
    <property type="entry name" value="N6_N4_Mtase"/>
    <property type="match status" value="1"/>
</dbReference>
<dbReference type="GO" id="GO:0003677">
    <property type="term" value="F:DNA binding"/>
    <property type="evidence" value="ECO:0007669"/>
    <property type="project" value="InterPro"/>
</dbReference>
<dbReference type="AlphaFoldDB" id="A0A1G6N705"/>
<dbReference type="RefSeq" id="WP_092438970.1">
    <property type="nucleotide sequence ID" value="NZ_FMYP01000041.1"/>
</dbReference>
<feature type="domain" description="DNA methylase N-4/N-6" evidence="3">
    <location>
        <begin position="35"/>
        <end position="104"/>
    </location>
</feature>